<dbReference type="Proteomes" id="UP001190700">
    <property type="component" value="Unassembled WGS sequence"/>
</dbReference>
<evidence type="ECO:0000313" key="3">
    <source>
        <dbReference type="Proteomes" id="UP001190700"/>
    </source>
</evidence>
<organism evidence="1 3">
    <name type="scientific">Cymbomonas tetramitiformis</name>
    <dbReference type="NCBI Taxonomy" id="36881"/>
    <lineage>
        <taxon>Eukaryota</taxon>
        <taxon>Viridiplantae</taxon>
        <taxon>Chlorophyta</taxon>
        <taxon>Pyramimonadophyceae</taxon>
        <taxon>Pyramimonadales</taxon>
        <taxon>Pyramimonadaceae</taxon>
        <taxon>Cymbomonas</taxon>
    </lineage>
</organism>
<proteinExistence type="predicted"/>
<keyword evidence="3" id="KW-1185">Reference proteome</keyword>
<comment type="caution">
    <text evidence="1">The sequence shown here is derived from an EMBL/GenBank/DDBJ whole genome shotgun (WGS) entry which is preliminary data.</text>
</comment>
<sequence length="69" mass="7851">MDSPQMYDLNNDKMYDTLFKQTHQLVDASTVGLKRWAKPAFIEKVYAGTDGLVTSSVLTKWLKELGVQK</sequence>
<evidence type="ECO:0000313" key="2">
    <source>
        <dbReference type="EMBL" id="KAK3279038.1"/>
    </source>
</evidence>
<reference evidence="1 3" key="1">
    <citation type="journal article" date="2015" name="Genome Biol. Evol.">
        <title>Comparative Genomics of a Bacterivorous Green Alga Reveals Evolutionary Causalities and Consequences of Phago-Mixotrophic Mode of Nutrition.</title>
        <authorList>
            <person name="Burns J.A."/>
            <person name="Paasch A."/>
            <person name="Narechania A."/>
            <person name="Kim E."/>
        </authorList>
    </citation>
    <scope>NUCLEOTIDE SEQUENCE [LARGE SCALE GENOMIC DNA]</scope>
    <source>
        <strain evidence="1">PLY_AMNH</strain>
    </source>
</reference>
<protein>
    <submittedName>
        <fullName evidence="1">Uncharacterized protein</fullName>
    </submittedName>
</protein>
<accession>A0AAE0F4P2</accession>
<evidence type="ECO:0000313" key="1">
    <source>
        <dbReference type="EMBL" id="KAK3251409.1"/>
    </source>
</evidence>
<reference evidence="1" key="2">
    <citation type="submission" date="2023-06" db="EMBL/GenBank/DDBJ databases">
        <title>Long-read-based genome assembly of the green algal bacterivore Cymbomonas tetramitiformis.</title>
        <authorList>
            <person name="Gyaltshen Y."/>
            <person name="Rozenberg A."/>
            <person name="Paasch A."/>
            <person name="Burns J.A."/>
            <person name="Warring S."/>
            <person name="Larson R."/>
            <person name="Maurer-Alcala X."/>
            <person name="Dacks J."/>
            <person name="Kim E."/>
        </authorList>
    </citation>
    <scope>NUCLEOTIDE SEQUENCE</scope>
    <source>
        <strain evidence="1">PLY_AMNH</strain>
    </source>
</reference>
<dbReference type="AlphaFoldDB" id="A0AAE0F4P2"/>
<dbReference type="EMBL" id="LGRX02005160">
    <property type="protein sequence ID" value="KAK3279038.1"/>
    <property type="molecule type" value="Genomic_DNA"/>
</dbReference>
<dbReference type="EMBL" id="LGRX02026054">
    <property type="protein sequence ID" value="KAK3251409.1"/>
    <property type="molecule type" value="Genomic_DNA"/>
</dbReference>
<gene>
    <name evidence="2" type="ORF">CYMTET_13061</name>
    <name evidence="1" type="ORF">CYMTET_39253</name>
</gene>
<name>A0AAE0F4P2_9CHLO</name>